<evidence type="ECO:0000256" key="6">
    <source>
        <dbReference type="ARBA" id="ARBA00023136"/>
    </source>
</evidence>
<dbReference type="EMBL" id="JAJJVO010000097">
    <property type="protein sequence ID" value="MCC9273904.1"/>
    <property type="molecule type" value="Genomic_DNA"/>
</dbReference>
<evidence type="ECO:0000256" key="8">
    <source>
        <dbReference type="PROSITE-ProRule" id="PRU00284"/>
    </source>
</evidence>
<sequence length="687" mass="76290">MSIFKKNKSEQKRNKSIFPLIASVFVLTAFLPIMAMLLSSVMISMNLLEERNQISQDVAAHTVLQVRNELFNSVDIRIDEMLKLPSFKEDFNKNNIETDIKTSAIGDRNIIQLVLANEKGEYASFIDVPTDYEPTSLDWYTTAIENKGKTYRTEPYYFDETGEYLITVSKAFQTSNGDWNVLAVDVAYSSVDSVIKNLAVGRTGEVFLVSRTGIIISASNKEQVGQDFTKHTAFREIAASDAITGFVKDQDNVGLYFDKGSEGSADWALINIRDDEYMTEIRSLIFSSVIILVIMMILVGLITLMAITLFKEFILIFTKRFEQIRVGDLKPILRLEKTNEKRFSFTSWAKRSVYADPEGNEIHRLVALYNGMIDAVSSLIKQVKGESDHVSTMSDSLLELSKQTNAATEEVAETIVGIAEVTNSQASETQDSVTTVQELSTVIDHLLTNVSSMSSNSKEAIEINEENMSVMDQVSINWQNELASLNTLMADMNAMNTSIQDINKIINVIHDISYQTNLLALNASIEAARAGESGRGFAVVATEIRQLAEKSKHSTQEIESIISRIQEQSNKMVDQTVESLTGGEHQAKLIQNAIKSTLEVFKRSTALIEGVDEINQSTNQISTIQQVVLENLETISASTEENAAGTQEVSANAEEVLAAMEEFIGHVSELSNISVGLKELTDQFTVH</sequence>
<dbReference type="PROSITE" id="PS50111">
    <property type="entry name" value="CHEMOTAXIS_TRANSDUC_2"/>
    <property type="match status" value="1"/>
</dbReference>
<keyword evidence="4 9" id="KW-0812">Transmembrane</keyword>
<dbReference type="SUPFAM" id="SSF58104">
    <property type="entry name" value="Methyl-accepting chemotaxis protein (MCP) signaling domain"/>
    <property type="match status" value="1"/>
</dbReference>
<dbReference type="PANTHER" id="PTHR32089">
    <property type="entry name" value="METHYL-ACCEPTING CHEMOTAXIS PROTEIN MCPB"/>
    <property type="match status" value="1"/>
</dbReference>
<proteinExistence type="predicted"/>
<keyword evidence="3" id="KW-0145">Chemotaxis</keyword>
<evidence type="ECO:0000256" key="1">
    <source>
        <dbReference type="ARBA" id="ARBA00004651"/>
    </source>
</evidence>
<comment type="subcellular location">
    <subcellularLocation>
        <location evidence="1">Cell membrane</location>
        <topology evidence="1">Multi-pass membrane protein</topology>
    </subcellularLocation>
</comment>
<dbReference type="InterPro" id="IPR033479">
    <property type="entry name" value="dCache_1"/>
</dbReference>
<evidence type="ECO:0000256" key="9">
    <source>
        <dbReference type="SAM" id="Phobius"/>
    </source>
</evidence>
<dbReference type="AlphaFoldDB" id="A0A9E4A098"/>
<dbReference type="GO" id="GO:0005886">
    <property type="term" value="C:plasma membrane"/>
    <property type="evidence" value="ECO:0007669"/>
    <property type="project" value="UniProtKB-SubCell"/>
</dbReference>
<evidence type="ECO:0000313" key="11">
    <source>
        <dbReference type="EMBL" id="MCC9273904.1"/>
    </source>
</evidence>
<reference evidence="11" key="2">
    <citation type="submission" date="2021-11" db="EMBL/GenBank/DDBJ databases">
        <authorList>
            <person name="Gilroy R."/>
        </authorList>
    </citation>
    <scope>NUCLEOTIDE SEQUENCE</scope>
    <source>
        <strain evidence="11">150</strain>
    </source>
</reference>
<reference evidence="11" key="1">
    <citation type="journal article" date="2021" name="PeerJ">
        <title>Extensive microbial diversity within the chicken gut microbiome revealed by metagenomics and culture.</title>
        <authorList>
            <person name="Gilroy R."/>
            <person name="Ravi A."/>
            <person name="Getino M."/>
            <person name="Pursley I."/>
            <person name="Horton D.L."/>
            <person name="Alikhan N.F."/>
            <person name="Baker D."/>
            <person name="Gharbi K."/>
            <person name="Hall N."/>
            <person name="Watson M."/>
            <person name="Adriaenssens E.M."/>
            <person name="Foster-Nyarko E."/>
            <person name="Jarju S."/>
            <person name="Secka A."/>
            <person name="Antonio M."/>
            <person name="Oren A."/>
            <person name="Chaudhuri R.R."/>
            <person name="La Ragione R."/>
            <person name="Hildebrand F."/>
            <person name="Pallen M.J."/>
        </authorList>
    </citation>
    <scope>NUCLEOTIDE SEQUENCE</scope>
    <source>
        <strain evidence="11">150</strain>
    </source>
</reference>
<dbReference type="GO" id="GO:0006935">
    <property type="term" value="P:chemotaxis"/>
    <property type="evidence" value="ECO:0007669"/>
    <property type="project" value="UniProtKB-KW"/>
</dbReference>
<dbReference type="Proteomes" id="UP000813384">
    <property type="component" value="Unassembled WGS sequence"/>
</dbReference>
<dbReference type="Gene3D" id="1.10.287.950">
    <property type="entry name" value="Methyl-accepting chemotaxis protein"/>
    <property type="match status" value="1"/>
</dbReference>
<evidence type="ECO:0000256" key="7">
    <source>
        <dbReference type="ARBA" id="ARBA00023224"/>
    </source>
</evidence>
<accession>A0A9E4A098</accession>
<feature type="transmembrane region" description="Helical" evidence="9">
    <location>
        <begin position="20"/>
        <end position="43"/>
    </location>
</feature>
<protein>
    <submittedName>
        <fullName evidence="11">Methyl-accepting chemotaxis protein</fullName>
    </submittedName>
</protein>
<comment type="caution">
    <text evidence="11">The sequence shown here is derived from an EMBL/GenBank/DDBJ whole genome shotgun (WGS) entry which is preliminary data.</text>
</comment>
<feature type="domain" description="Methyl-accepting transducer" evidence="10">
    <location>
        <begin position="400"/>
        <end position="657"/>
    </location>
</feature>
<dbReference type="GO" id="GO:0007165">
    <property type="term" value="P:signal transduction"/>
    <property type="evidence" value="ECO:0007669"/>
    <property type="project" value="UniProtKB-KW"/>
</dbReference>
<evidence type="ECO:0000256" key="5">
    <source>
        <dbReference type="ARBA" id="ARBA00022989"/>
    </source>
</evidence>
<keyword evidence="2" id="KW-1003">Cell membrane</keyword>
<dbReference type="PANTHER" id="PTHR32089:SF112">
    <property type="entry name" value="LYSOZYME-LIKE PROTEIN-RELATED"/>
    <property type="match status" value="1"/>
</dbReference>
<dbReference type="Pfam" id="PF00015">
    <property type="entry name" value="MCPsignal"/>
    <property type="match status" value="1"/>
</dbReference>
<keyword evidence="5 9" id="KW-1133">Transmembrane helix</keyword>
<keyword evidence="6 9" id="KW-0472">Membrane</keyword>
<feature type="transmembrane region" description="Helical" evidence="9">
    <location>
        <begin position="284"/>
        <end position="310"/>
    </location>
</feature>
<evidence type="ECO:0000313" key="12">
    <source>
        <dbReference type="Proteomes" id="UP000813384"/>
    </source>
</evidence>
<dbReference type="SMART" id="SM00283">
    <property type="entry name" value="MA"/>
    <property type="match status" value="1"/>
</dbReference>
<dbReference type="InterPro" id="IPR004089">
    <property type="entry name" value="MCPsignal_dom"/>
</dbReference>
<dbReference type="Gene3D" id="3.30.450.20">
    <property type="entry name" value="PAS domain"/>
    <property type="match status" value="2"/>
</dbReference>
<gene>
    <name evidence="11" type="ORF">K8V42_06410</name>
</gene>
<name>A0A9E4A098_9ENTE</name>
<evidence type="ECO:0000259" key="10">
    <source>
        <dbReference type="PROSITE" id="PS50111"/>
    </source>
</evidence>
<evidence type="ECO:0000256" key="2">
    <source>
        <dbReference type="ARBA" id="ARBA00022475"/>
    </source>
</evidence>
<keyword evidence="7 8" id="KW-0807">Transducer</keyword>
<organism evidence="11 12">
    <name type="scientific">Enterococcus aquimarinus</name>
    <dbReference type="NCBI Taxonomy" id="328396"/>
    <lineage>
        <taxon>Bacteria</taxon>
        <taxon>Bacillati</taxon>
        <taxon>Bacillota</taxon>
        <taxon>Bacilli</taxon>
        <taxon>Lactobacillales</taxon>
        <taxon>Enterococcaceae</taxon>
        <taxon>Enterococcus</taxon>
    </lineage>
</organism>
<dbReference type="Pfam" id="PF02743">
    <property type="entry name" value="dCache_1"/>
    <property type="match status" value="1"/>
</dbReference>
<evidence type="ECO:0000256" key="4">
    <source>
        <dbReference type="ARBA" id="ARBA00022692"/>
    </source>
</evidence>
<evidence type="ECO:0000256" key="3">
    <source>
        <dbReference type="ARBA" id="ARBA00022500"/>
    </source>
</evidence>